<dbReference type="STRING" id="1797589.A2784_00910"/>
<proteinExistence type="predicted"/>
<organism evidence="1 2">
    <name type="scientific">Candidatus Chisholmbacteria bacterium RIFCSPHIGHO2_01_FULL_48_12</name>
    <dbReference type="NCBI Taxonomy" id="1797589"/>
    <lineage>
        <taxon>Bacteria</taxon>
        <taxon>Candidatus Chisholmiibacteriota</taxon>
    </lineage>
</organism>
<evidence type="ECO:0000313" key="2">
    <source>
        <dbReference type="Proteomes" id="UP000177324"/>
    </source>
</evidence>
<comment type="caution">
    <text evidence="1">The sequence shown here is derived from an EMBL/GenBank/DDBJ whole genome shotgun (WGS) entry which is preliminary data.</text>
</comment>
<dbReference type="AlphaFoldDB" id="A0A1G1VRJ8"/>
<sequence length="370" mass="41258">MKLERAETSIYENKISLLRMVTKEADNLITKYPIEMGPESTSTRLHAILQAEVLYAHTEQKTLDILEICPGEILGMVGILLGTQNFLAHNPDPDSRTEGTVFWEEYTKRARAFLDQFENLIHSGSPETVADFLSTNRKMIGFCIDVENLTRLGQILSNLYTEGLLDKDSITIAHYPGSFNPFPHVGHAEVAEQVKRSLLSAGIKNPRVVMSTITRSEEKSIEDNFSDRVDNLVRGFVDNEYVSVLGVPSDLTKQNEVIDFRQLVAKLDSQGKGRHVMGNDTLLSHIAKAREGDLLSSYLINTGNTIFLSIRGGDDHSAMSHAVNIVKNEFDCELVVLPPPKHQISGTIVRGLDIDARRQYSASIHVKINN</sequence>
<accession>A0A1G1VRJ8</accession>
<protein>
    <submittedName>
        <fullName evidence="1">Uncharacterized protein</fullName>
    </submittedName>
</protein>
<reference evidence="1 2" key="1">
    <citation type="journal article" date="2016" name="Nat. Commun.">
        <title>Thousands of microbial genomes shed light on interconnected biogeochemical processes in an aquifer system.</title>
        <authorList>
            <person name="Anantharaman K."/>
            <person name="Brown C.T."/>
            <person name="Hug L.A."/>
            <person name="Sharon I."/>
            <person name="Castelle C.J."/>
            <person name="Probst A.J."/>
            <person name="Thomas B.C."/>
            <person name="Singh A."/>
            <person name="Wilkins M.J."/>
            <person name="Karaoz U."/>
            <person name="Brodie E.L."/>
            <person name="Williams K.H."/>
            <person name="Hubbard S.S."/>
            <person name="Banfield J.F."/>
        </authorList>
    </citation>
    <scope>NUCLEOTIDE SEQUENCE [LARGE SCALE GENOMIC DNA]</scope>
</reference>
<dbReference type="InterPro" id="IPR014729">
    <property type="entry name" value="Rossmann-like_a/b/a_fold"/>
</dbReference>
<dbReference type="Proteomes" id="UP000177324">
    <property type="component" value="Unassembled WGS sequence"/>
</dbReference>
<dbReference type="EMBL" id="MHCH01000011">
    <property type="protein sequence ID" value="OGY18019.1"/>
    <property type="molecule type" value="Genomic_DNA"/>
</dbReference>
<dbReference type="Gene3D" id="3.40.50.620">
    <property type="entry name" value="HUPs"/>
    <property type="match status" value="1"/>
</dbReference>
<dbReference type="SUPFAM" id="SSF52374">
    <property type="entry name" value="Nucleotidylyl transferase"/>
    <property type="match status" value="1"/>
</dbReference>
<gene>
    <name evidence="1" type="ORF">A2784_00910</name>
</gene>
<name>A0A1G1VRJ8_9BACT</name>
<evidence type="ECO:0000313" key="1">
    <source>
        <dbReference type="EMBL" id="OGY18019.1"/>
    </source>
</evidence>